<organism evidence="1 2">
    <name type="scientific">Bacteroides xylanisolvens SD CC 1b</name>
    <dbReference type="NCBI Taxonomy" id="702447"/>
    <lineage>
        <taxon>Bacteria</taxon>
        <taxon>Pseudomonadati</taxon>
        <taxon>Bacteroidota</taxon>
        <taxon>Bacteroidia</taxon>
        <taxon>Bacteroidales</taxon>
        <taxon>Bacteroidaceae</taxon>
        <taxon>Bacteroides</taxon>
    </lineage>
</organism>
<evidence type="ECO:0000313" key="1">
    <source>
        <dbReference type="EMBL" id="CDM06283.1"/>
    </source>
</evidence>
<dbReference type="EMBL" id="CBXG010000046">
    <property type="protein sequence ID" value="CDM06283.1"/>
    <property type="molecule type" value="Genomic_DNA"/>
</dbReference>
<comment type="caution">
    <text evidence="1">The sequence shown here is derived from an EMBL/GenBank/DDBJ whole genome shotgun (WGS) entry which is preliminary data.</text>
</comment>
<reference evidence="1 2" key="1">
    <citation type="submission" date="2013-12" db="EMBL/GenBank/DDBJ databases">
        <title>Improved hybrid genome assemblies of Bacteroides xylanisolvens SD CC 1b and Bacteroides xylanisolvens SD CC 2a using Illumina and 454 Sequencing.</title>
        <authorList>
            <person name="Ramaraj T."/>
            <person name="Sundararajan A."/>
            <person name="Mudge J."/>
            <person name="Schilkey F.D."/>
            <person name="Delvecchio V."/>
            <person name="Donlon M."/>
            <person name="Ziemer C."/>
        </authorList>
    </citation>
    <scope>NUCLEOTIDE SEQUENCE [LARGE SCALE GENOMIC DNA]</scope>
</reference>
<evidence type="ECO:0000313" key="2">
    <source>
        <dbReference type="Proteomes" id="UP000019380"/>
    </source>
</evidence>
<gene>
    <name evidence="1" type="ORF">BN890_38860</name>
</gene>
<dbReference type="AlphaFoldDB" id="W6P971"/>
<dbReference type="Proteomes" id="UP000019380">
    <property type="component" value="Unassembled WGS sequence"/>
</dbReference>
<accession>W6P971</accession>
<sequence length="48" mass="5758">MRYLHYLLKIKALDISSFCRKCGNSLYGVEKIHISDFWNIFFSSHFNN</sequence>
<proteinExistence type="predicted"/>
<name>W6P971_9BACE</name>
<protein>
    <submittedName>
        <fullName evidence="1">Uncharacterized protein</fullName>
    </submittedName>
</protein>